<dbReference type="PANTHER" id="PTHR40050:SF1">
    <property type="entry name" value="INNER SPORE COAT PROTEIN H"/>
    <property type="match status" value="1"/>
</dbReference>
<dbReference type="PANTHER" id="PTHR40050">
    <property type="entry name" value="INNER SPORE COAT PROTEIN H"/>
    <property type="match status" value="1"/>
</dbReference>
<comment type="caution">
    <text evidence="2">The sequence shown here is derived from an EMBL/GenBank/DDBJ whole genome shotgun (WGS) entry which is preliminary data.</text>
</comment>
<keyword evidence="2" id="KW-0808">Transferase</keyword>
<dbReference type="EMBL" id="JBHUON010000009">
    <property type="protein sequence ID" value="MFD2864848.1"/>
    <property type="molecule type" value="Genomic_DNA"/>
</dbReference>
<reference evidence="3" key="1">
    <citation type="journal article" date="2019" name="Int. J. Syst. Evol. Microbiol.">
        <title>The Global Catalogue of Microorganisms (GCM) 10K type strain sequencing project: providing services to taxonomists for standard genome sequencing and annotation.</title>
        <authorList>
            <consortium name="The Broad Institute Genomics Platform"/>
            <consortium name="The Broad Institute Genome Sequencing Center for Infectious Disease"/>
            <person name="Wu L."/>
            <person name="Ma J."/>
        </authorList>
    </citation>
    <scope>NUCLEOTIDE SEQUENCE [LARGE SCALE GENOMIC DNA]</scope>
    <source>
        <strain evidence="3">KCTC 52232</strain>
    </source>
</reference>
<protein>
    <submittedName>
        <fullName evidence="2">CotH kinase family protein</fullName>
    </submittedName>
</protein>
<keyword evidence="3" id="KW-1185">Reference proteome</keyword>
<name>A0ABW5XNL7_9SPHI</name>
<evidence type="ECO:0000313" key="3">
    <source>
        <dbReference type="Proteomes" id="UP001597601"/>
    </source>
</evidence>
<dbReference type="InterPro" id="IPR014867">
    <property type="entry name" value="Spore_coat_CotH_CotH2/3/7"/>
</dbReference>
<evidence type="ECO:0000313" key="2">
    <source>
        <dbReference type="EMBL" id="MFD2864848.1"/>
    </source>
</evidence>
<dbReference type="PROSITE" id="PS51257">
    <property type="entry name" value="PROKAR_LIPOPROTEIN"/>
    <property type="match status" value="1"/>
</dbReference>
<evidence type="ECO:0000256" key="1">
    <source>
        <dbReference type="SAM" id="SignalP"/>
    </source>
</evidence>
<keyword evidence="2" id="KW-0418">Kinase</keyword>
<dbReference type="Pfam" id="PF08757">
    <property type="entry name" value="CotH"/>
    <property type="match status" value="1"/>
</dbReference>
<dbReference type="GO" id="GO:0016301">
    <property type="term" value="F:kinase activity"/>
    <property type="evidence" value="ECO:0007669"/>
    <property type="project" value="UniProtKB-KW"/>
</dbReference>
<proteinExistence type="predicted"/>
<organism evidence="2 3">
    <name type="scientific">Mucilaginibacter antarcticus</name>
    <dbReference type="NCBI Taxonomy" id="1855725"/>
    <lineage>
        <taxon>Bacteria</taxon>
        <taxon>Pseudomonadati</taxon>
        <taxon>Bacteroidota</taxon>
        <taxon>Sphingobacteriia</taxon>
        <taxon>Sphingobacteriales</taxon>
        <taxon>Sphingobacteriaceae</taxon>
        <taxon>Mucilaginibacter</taxon>
    </lineage>
</organism>
<dbReference type="Proteomes" id="UP001597601">
    <property type="component" value="Unassembled WGS sequence"/>
</dbReference>
<feature type="signal peptide" evidence="1">
    <location>
        <begin position="1"/>
        <end position="19"/>
    </location>
</feature>
<gene>
    <name evidence="2" type="ORF">ACFSYC_09130</name>
</gene>
<feature type="chain" id="PRO_5045065170" evidence="1">
    <location>
        <begin position="20"/>
        <end position="515"/>
    </location>
</feature>
<keyword evidence="1" id="KW-0732">Signal</keyword>
<dbReference type="RefSeq" id="WP_377126077.1">
    <property type="nucleotide sequence ID" value="NZ_JBHUON010000009.1"/>
</dbReference>
<accession>A0ABW5XNL7</accession>
<dbReference type="Gene3D" id="2.60.40.2340">
    <property type="match status" value="1"/>
</dbReference>
<sequence length="515" mass="58225">MKRCLLLTLLVAATMYGCKNTVTYPNTNTPTTGTLDDVAFNEVKIEAKNNAGKITADITCVIAGDSVVAIVPDTLNDKKLVLSFTLKTAGTTVKVADAAQVSGTTVTDFTKTVLYNLTSQKGSKKTYKVIIRVFTGLPILYITTSTGADVTTRDTYINGSVVIDANNGFEQAVATIPMQIKGRGNSTWTYPKKPYKIKLNSKTAMLGMPAAKDWALLANYNDKTMMRNKLAFDLGRRIGADFTPQSRFVEVFLNGKYWGNYQLTSSVEIHENRVNIGALKAADVTGGYLLEVDYKYDALTRWRTTKMLPFSMKDPEELTADQFVYIQKYIQDTEDALVGNNWTDPVNGYAKYIDPDSFMRWYAVEETLKNQDSWDFSSIFYHKNAGSKLGMGPIWDFDISMGNCDYSNSKLPEGWYTRNGVWMLRLAQDPAWNFKWRAKWAAMRTKEVQQIFADIDYNAKYLKLSAGQNFKRWPILDKYVYPNAVFLGDYDKEVAYLKEFMTKRVAWIDANIGKY</sequence>